<accession>A0ABS7Q082</accession>
<evidence type="ECO:0000256" key="1">
    <source>
        <dbReference type="ARBA" id="ARBA00022670"/>
    </source>
</evidence>
<keyword evidence="2" id="KW-0479">Metal-binding</keyword>
<evidence type="ECO:0000259" key="7">
    <source>
        <dbReference type="Pfam" id="PF01435"/>
    </source>
</evidence>
<keyword evidence="5 6" id="KW-0482">Metalloprotease</keyword>
<evidence type="ECO:0000256" key="2">
    <source>
        <dbReference type="ARBA" id="ARBA00022723"/>
    </source>
</evidence>
<dbReference type="GO" id="GO:0008237">
    <property type="term" value="F:metallopeptidase activity"/>
    <property type="evidence" value="ECO:0007669"/>
    <property type="project" value="UniProtKB-KW"/>
</dbReference>
<dbReference type="InterPro" id="IPR036034">
    <property type="entry name" value="PDZ_sf"/>
</dbReference>
<dbReference type="InterPro" id="IPR001915">
    <property type="entry name" value="Peptidase_M48"/>
</dbReference>
<keyword evidence="1 6" id="KW-0645">Protease</keyword>
<dbReference type="PANTHER" id="PTHR22726:SF24">
    <property type="entry name" value="M48 FAMILY METALLOPEPTIDASE"/>
    <property type="match status" value="1"/>
</dbReference>
<sequence>MELATILGLLLAASPPPSQADIERVQDVRVAKIGHDLVTANAGRCARRAPATGLLLGTSAAGRYPGVVAVLPGSPAAGVGIAPDDIIQSIGGTAMPMLGDPAFKDASAWMRAVHDRLDAGLAAGSAVLAIRRGERTLSVELAGVPACATRFVISNTRALNAGADGQYVRISQSMFAEFRSDDELAAILAHELAHNILDHRAVLDAQGVSRGLFGRIGKNAAKIRETEIAADALSLTLMHDAGYRMAAAPEFWARFEKKHGYGIFADATHLNGRRRVDMLNAEIVRVEAR</sequence>
<gene>
    <name evidence="8" type="ORF">K7G82_25380</name>
</gene>
<evidence type="ECO:0000256" key="4">
    <source>
        <dbReference type="ARBA" id="ARBA00022833"/>
    </source>
</evidence>
<proteinExistence type="inferred from homology"/>
<dbReference type="Pfam" id="PF01435">
    <property type="entry name" value="Peptidase_M48"/>
    <property type="match status" value="1"/>
</dbReference>
<dbReference type="PANTHER" id="PTHR22726">
    <property type="entry name" value="METALLOENDOPEPTIDASE OMA1"/>
    <property type="match status" value="1"/>
</dbReference>
<evidence type="ECO:0000256" key="6">
    <source>
        <dbReference type="RuleBase" id="RU003983"/>
    </source>
</evidence>
<evidence type="ECO:0000256" key="3">
    <source>
        <dbReference type="ARBA" id="ARBA00022801"/>
    </source>
</evidence>
<dbReference type="EMBL" id="JAINVV010000013">
    <property type="protein sequence ID" value="MBY8825659.1"/>
    <property type="molecule type" value="Genomic_DNA"/>
</dbReference>
<name>A0ABS7Q082_9SPHN</name>
<evidence type="ECO:0000313" key="8">
    <source>
        <dbReference type="EMBL" id="MBY8825659.1"/>
    </source>
</evidence>
<evidence type="ECO:0000313" key="9">
    <source>
        <dbReference type="Proteomes" id="UP000706039"/>
    </source>
</evidence>
<dbReference type="Gene3D" id="2.30.42.10">
    <property type="match status" value="1"/>
</dbReference>
<comment type="caution">
    <text evidence="8">The sequence shown here is derived from an EMBL/GenBank/DDBJ whole genome shotgun (WGS) entry which is preliminary data.</text>
</comment>
<dbReference type="SUPFAM" id="SSF50156">
    <property type="entry name" value="PDZ domain-like"/>
    <property type="match status" value="1"/>
</dbReference>
<comment type="similarity">
    <text evidence="6">Belongs to the peptidase M48 family.</text>
</comment>
<dbReference type="Gene3D" id="3.30.2010.10">
    <property type="entry name" value="Metalloproteases ('zincins'), catalytic domain"/>
    <property type="match status" value="1"/>
</dbReference>
<dbReference type="CDD" id="cd07342">
    <property type="entry name" value="M48C_Oma1_like"/>
    <property type="match status" value="1"/>
</dbReference>
<keyword evidence="4 6" id="KW-0862">Zinc</keyword>
<keyword evidence="9" id="KW-1185">Reference proteome</keyword>
<dbReference type="InterPro" id="IPR051156">
    <property type="entry name" value="Mito/Outer_Membr_Metalloprot"/>
</dbReference>
<dbReference type="EC" id="3.4.24.-" evidence="8"/>
<keyword evidence="3 6" id="KW-0378">Hydrolase</keyword>
<dbReference type="Proteomes" id="UP000706039">
    <property type="component" value="Unassembled WGS sequence"/>
</dbReference>
<feature type="domain" description="Peptidase M48" evidence="7">
    <location>
        <begin position="140"/>
        <end position="205"/>
    </location>
</feature>
<reference evidence="8 9" key="1">
    <citation type="submission" date="2021-08" db="EMBL/GenBank/DDBJ databases">
        <authorList>
            <person name="Tuo L."/>
        </authorList>
    </citation>
    <scope>NUCLEOTIDE SEQUENCE [LARGE SCALE GENOMIC DNA]</scope>
    <source>
        <strain evidence="8 9">JCM 31229</strain>
    </source>
</reference>
<protein>
    <submittedName>
        <fullName evidence="8">M48 family metalloprotease</fullName>
        <ecNumber evidence="8">3.4.24.-</ecNumber>
    </submittedName>
</protein>
<dbReference type="RefSeq" id="WP_222992769.1">
    <property type="nucleotide sequence ID" value="NZ_JAINVV010000013.1"/>
</dbReference>
<evidence type="ECO:0000256" key="5">
    <source>
        <dbReference type="ARBA" id="ARBA00023049"/>
    </source>
</evidence>
<comment type="cofactor">
    <cofactor evidence="6">
        <name>Zn(2+)</name>
        <dbReference type="ChEBI" id="CHEBI:29105"/>
    </cofactor>
    <text evidence="6">Binds 1 zinc ion per subunit.</text>
</comment>
<organism evidence="8 9">
    <name type="scientific">Sphingomonas colocasiae</name>
    <dbReference type="NCBI Taxonomy" id="1848973"/>
    <lineage>
        <taxon>Bacteria</taxon>
        <taxon>Pseudomonadati</taxon>
        <taxon>Pseudomonadota</taxon>
        <taxon>Alphaproteobacteria</taxon>
        <taxon>Sphingomonadales</taxon>
        <taxon>Sphingomonadaceae</taxon>
        <taxon>Sphingomonas</taxon>
    </lineage>
</organism>